<feature type="domain" description="Isochorismatase-like" evidence="2">
    <location>
        <begin position="31"/>
        <end position="202"/>
    </location>
</feature>
<sequence>MNASTNNLTGNPTIRTLVGATASTSLDPKTTALLVIDIQNEYFSGKLPIPDGLAVVRNANRLIALADKHGMPVFHVQQWNAVERPLFTKNTVMSEFHPDMQVAPHHAIVRKTFASSFASTDLHSQLQARGIKTLIVTGLMTNNCVAATSFDGVANGYKVIISSDASATRDIRTWDGGVVGHKDLHRAVLTGMSDAIAEIRSTSEILELVS</sequence>
<dbReference type="GO" id="GO:0008908">
    <property type="term" value="F:isochorismatase activity"/>
    <property type="evidence" value="ECO:0007669"/>
    <property type="project" value="UniProtKB-EC"/>
</dbReference>
<evidence type="ECO:0000313" key="3">
    <source>
        <dbReference type="EMBL" id="AIY43860.1"/>
    </source>
</evidence>
<dbReference type="InterPro" id="IPR036380">
    <property type="entry name" value="Isochorismatase-like_sf"/>
</dbReference>
<dbReference type="KEGG" id="care:LT85_4702"/>
<evidence type="ECO:0000256" key="1">
    <source>
        <dbReference type="ARBA" id="ARBA00022801"/>
    </source>
</evidence>
<dbReference type="CDD" id="cd01014">
    <property type="entry name" value="nicotinamidase_related"/>
    <property type="match status" value="1"/>
</dbReference>
<evidence type="ECO:0000313" key="4">
    <source>
        <dbReference type="Proteomes" id="UP000030302"/>
    </source>
</evidence>
<dbReference type="HOGENOM" id="CLU_068979_5_1_4"/>
<dbReference type="EC" id="3.3.2.1" evidence="3"/>
<proteinExistence type="predicted"/>
<dbReference type="RefSeq" id="WP_038493759.1">
    <property type="nucleotide sequence ID" value="NZ_CP009962.1"/>
</dbReference>
<gene>
    <name evidence="3" type="ORF">LT85_4702</name>
</gene>
<evidence type="ECO:0000259" key="2">
    <source>
        <dbReference type="Pfam" id="PF00857"/>
    </source>
</evidence>
<dbReference type="InterPro" id="IPR000868">
    <property type="entry name" value="Isochorismatase-like_dom"/>
</dbReference>
<dbReference type="Gene3D" id="3.40.50.850">
    <property type="entry name" value="Isochorismatase-like"/>
    <property type="match status" value="1"/>
</dbReference>
<keyword evidence="1 3" id="KW-0378">Hydrolase</keyword>
<name>A0A0A1FJG5_9BURK</name>
<protein>
    <submittedName>
        <fullName evidence="3">Isochorismatase</fullName>
        <ecNumber evidence="3">3.3.2.1</ecNumber>
    </submittedName>
</protein>
<dbReference type="InterPro" id="IPR050272">
    <property type="entry name" value="Isochorismatase-like_hydrls"/>
</dbReference>
<dbReference type="EMBL" id="CP009962">
    <property type="protein sequence ID" value="AIY43860.1"/>
    <property type="molecule type" value="Genomic_DNA"/>
</dbReference>
<keyword evidence="4" id="KW-1185">Reference proteome</keyword>
<dbReference type="SUPFAM" id="SSF52499">
    <property type="entry name" value="Isochorismatase-like hydrolases"/>
    <property type="match status" value="1"/>
</dbReference>
<dbReference type="Pfam" id="PF00857">
    <property type="entry name" value="Isochorismatase"/>
    <property type="match status" value="1"/>
</dbReference>
<reference evidence="4" key="1">
    <citation type="journal article" date="2014" name="Soil Biol. Biochem.">
        <title>Structure and function of bacterial communities in ageing soils: Insights from the Mendocino ecological staircase.</title>
        <authorList>
            <person name="Uroz S."/>
            <person name="Tech J.J."/>
            <person name="Sawaya N.A."/>
            <person name="Frey-Klett P."/>
            <person name="Leveau J.H.J."/>
        </authorList>
    </citation>
    <scope>NUCLEOTIDE SEQUENCE [LARGE SCALE GENOMIC DNA]</scope>
    <source>
        <strain evidence="4">Cal35</strain>
    </source>
</reference>
<dbReference type="PANTHER" id="PTHR43540">
    <property type="entry name" value="PEROXYUREIDOACRYLATE/UREIDOACRYLATE AMIDOHYDROLASE-RELATED"/>
    <property type="match status" value="1"/>
</dbReference>
<organism evidence="3 4">
    <name type="scientific">Collimonas arenae</name>
    <dbReference type="NCBI Taxonomy" id="279058"/>
    <lineage>
        <taxon>Bacteria</taxon>
        <taxon>Pseudomonadati</taxon>
        <taxon>Pseudomonadota</taxon>
        <taxon>Betaproteobacteria</taxon>
        <taxon>Burkholderiales</taxon>
        <taxon>Oxalobacteraceae</taxon>
        <taxon>Collimonas</taxon>
    </lineage>
</organism>
<dbReference type="STRING" id="279058.LT85_4702"/>
<dbReference type="OrthoDB" id="5360912at2"/>
<dbReference type="Proteomes" id="UP000030302">
    <property type="component" value="Chromosome"/>
</dbReference>
<accession>A0A0A1FJG5</accession>
<dbReference type="AlphaFoldDB" id="A0A0A1FJG5"/>